<organism evidence="3 5">
    <name type="scientific">Corynebacterium glucuronolyticum</name>
    <dbReference type="NCBI Taxonomy" id="39791"/>
    <lineage>
        <taxon>Bacteria</taxon>
        <taxon>Bacillati</taxon>
        <taxon>Actinomycetota</taxon>
        <taxon>Actinomycetes</taxon>
        <taxon>Mycobacteriales</taxon>
        <taxon>Corynebacteriaceae</taxon>
        <taxon>Corynebacterium</taxon>
    </lineage>
</organism>
<gene>
    <name evidence="3" type="ORF">I6I10_07160</name>
    <name evidence="4" type="ORF">I6I10_07460</name>
</gene>
<reference evidence="3 5" key="1">
    <citation type="submission" date="2020-12" db="EMBL/GenBank/DDBJ databases">
        <title>FDA dAtabase for Regulatory Grade micrObial Sequences (FDA-ARGOS): Supporting development and validation of Infectious Disease Dx tests.</title>
        <authorList>
            <person name="Sproer C."/>
            <person name="Gronow S."/>
            <person name="Severitt S."/>
            <person name="Schroder I."/>
            <person name="Tallon L."/>
            <person name="Sadzewicz L."/>
            <person name="Zhao X."/>
            <person name="Boylan J."/>
            <person name="Ott S."/>
            <person name="Bowen H."/>
            <person name="Vavikolanu K."/>
            <person name="Mehta A."/>
            <person name="Aluvathingal J."/>
            <person name="Nadendla S."/>
            <person name="Lowell S."/>
            <person name="Myers T."/>
            <person name="Yan Y."/>
            <person name="Sichtig H."/>
        </authorList>
    </citation>
    <scope>NUCLEOTIDE SEQUENCE [LARGE SCALE GENOMIC DNA]</scope>
    <source>
        <strain evidence="3 5">FDAARGOS_1053</strain>
    </source>
</reference>
<evidence type="ECO:0000256" key="1">
    <source>
        <dbReference type="SAM" id="Coils"/>
    </source>
</evidence>
<proteinExistence type="predicted"/>
<dbReference type="EMBL" id="CP066007">
    <property type="protein sequence ID" value="QQB45373.1"/>
    <property type="molecule type" value="Genomic_DNA"/>
</dbReference>
<feature type="coiled-coil region" evidence="1">
    <location>
        <begin position="40"/>
        <end position="67"/>
    </location>
</feature>
<dbReference type="GeneID" id="92760494"/>
<accession>A0A7T4BN45</accession>
<evidence type="ECO:0000256" key="2">
    <source>
        <dbReference type="SAM" id="Phobius"/>
    </source>
</evidence>
<dbReference type="Proteomes" id="UP000596145">
    <property type="component" value="Chromosome"/>
</dbReference>
<sequence length="115" mass="13013">MDLVALIDRADALIAALIAAGGTWLASRESRRTNLRATLDASAQETIDRLETSIERLDTQVAELQRKMGIHDSYASYAISEMRRVEEHLEANGMHWPPPPPMSFYAWLNEQDKMN</sequence>
<keyword evidence="2" id="KW-0472">Membrane</keyword>
<protein>
    <submittedName>
        <fullName evidence="3">Uncharacterized protein</fullName>
    </submittedName>
</protein>
<evidence type="ECO:0000313" key="3">
    <source>
        <dbReference type="EMBL" id="QQB45318.1"/>
    </source>
</evidence>
<evidence type="ECO:0000313" key="4">
    <source>
        <dbReference type="EMBL" id="QQB45373.1"/>
    </source>
</evidence>
<evidence type="ECO:0000313" key="5">
    <source>
        <dbReference type="Proteomes" id="UP000596145"/>
    </source>
</evidence>
<dbReference type="EMBL" id="CP066007">
    <property type="protein sequence ID" value="QQB45318.1"/>
    <property type="molecule type" value="Genomic_DNA"/>
</dbReference>
<feature type="transmembrane region" description="Helical" evidence="2">
    <location>
        <begin position="6"/>
        <end position="26"/>
    </location>
</feature>
<name>A0A7T4BN45_9CORY</name>
<keyword evidence="2" id="KW-1133">Transmembrane helix</keyword>
<keyword evidence="2" id="KW-0812">Transmembrane</keyword>
<dbReference type="AlphaFoldDB" id="A0A7T4BN45"/>
<dbReference type="RefSeq" id="WP_084036582.1">
    <property type="nucleotide sequence ID" value="NZ_CP066007.1"/>
</dbReference>
<keyword evidence="1" id="KW-0175">Coiled coil</keyword>